<gene>
    <name evidence="2" type="ORF">NOR51B_601</name>
</gene>
<sequence length="63" mass="7253">MGKRWVYFFDFAGWLLFLVCSIVYTYGSWKGGDPIFLTGSLIFLVACISFMIPMIVNRRAYLG</sequence>
<evidence type="ECO:0000313" key="3">
    <source>
        <dbReference type="Proteomes" id="UP000004699"/>
    </source>
</evidence>
<keyword evidence="1" id="KW-0812">Transmembrane</keyword>
<dbReference type="Proteomes" id="UP000004699">
    <property type="component" value="Unassembled WGS sequence"/>
</dbReference>
<feature type="transmembrane region" description="Helical" evidence="1">
    <location>
        <begin position="35"/>
        <end position="56"/>
    </location>
</feature>
<evidence type="ECO:0000313" key="2">
    <source>
        <dbReference type="EMBL" id="EED34663.1"/>
    </source>
</evidence>
<evidence type="ECO:0000256" key="1">
    <source>
        <dbReference type="SAM" id="Phobius"/>
    </source>
</evidence>
<protein>
    <recommendedName>
        <fullName evidence="4">Cytochrome oxidase subunit III</fullName>
    </recommendedName>
</protein>
<dbReference type="STRING" id="565045.NOR51B_601"/>
<evidence type="ECO:0008006" key="4">
    <source>
        <dbReference type="Google" id="ProtNLM"/>
    </source>
</evidence>
<feature type="transmembrane region" description="Helical" evidence="1">
    <location>
        <begin position="7"/>
        <end position="29"/>
    </location>
</feature>
<keyword evidence="1" id="KW-1133">Transmembrane helix</keyword>
<dbReference type="OrthoDB" id="9256234at2"/>
<dbReference type="HOGENOM" id="CLU_2880527_0_0_6"/>
<organism evidence="2 3">
    <name type="scientific">Luminiphilus syltensis NOR5-1B</name>
    <dbReference type="NCBI Taxonomy" id="565045"/>
    <lineage>
        <taxon>Bacteria</taxon>
        <taxon>Pseudomonadati</taxon>
        <taxon>Pseudomonadota</taxon>
        <taxon>Gammaproteobacteria</taxon>
        <taxon>Cellvibrionales</taxon>
        <taxon>Halieaceae</taxon>
        <taxon>Luminiphilus</taxon>
    </lineage>
</organism>
<name>B8KY53_9GAMM</name>
<dbReference type="AlphaFoldDB" id="B8KY53"/>
<keyword evidence="1" id="KW-0472">Membrane</keyword>
<dbReference type="EMBL" id="DS999411">
    <property type="protein sequence ID" value="EED34663.1"/>
    <property type="molecule type" value="Genomic_DNA"/>
</dbReference>
<dbReference type="RefSeq" id="WP_009019411.1">
    <property type="nucleotide sequence ID" value="NZ_DS999411.1"/>
</dbReference>
<accession>B8KY53</accession>
<reference evidence="3" key="1">
    <citation type="journal article" date="2013" name="BMC Microbiol.">
        <title>Taxonomy and evolution of bacteriochlorophyll a-containing members of the OM60/NOR5 clade of marine gammaproteobacteria: description of Luminiphilus syltensis gen. nov., sp. nov., reclassification of Haliea rubra as Pseudohaliea rubra gen. nov., comb. nov., and emendation of Chromatocurvus halotolerans.</title>
        <authorList>
            <person name="Spring S."/>
            <person name="Riedel T."/>
            <person name="Sproer C."/>
            <person name="Yan S."/>
            <person name="Harder J."/>
            <person name="Fuchs B.M."/>
        </authorList>
    </citation>
    <scope>NUCLEOTIDE SEQUENCE [LARGE SCALE GENOMIC DNA]</scope>
    <source>
        <strain evidence="3">NOR51-B</strain>
    </source>
</reference>
<keyword evidence="3" id="KW-1185">Reference proteome</keyword>
<proteinExistence type="predicted"/>